<dbReference type="Pfam" id="PF15977">
    <property type="entry name" value="HTH_46"/>
    <property type="match status" value="1"/>
</dbReference>
<keyword evidence="3" id="KW-1185">Reference proteome</keyword>
<evidence type="ECO:0000313" key="2">
    <source>
        <dbReference type="EMBL" id="RPH29603.1"/>
    </source>
</evidence>
<name>A0A3N5EB12_9ENTR</name>
<accession>A0A3N5EB12</accession>
<dbReference type="AlphaFoldDB" id="A0A3N5EB12"/>
<evidence type="ECO:0000313" key="3">
    <source>
        <dbReference type="Proteomes" id="UP000268615"/>
    </source>
</evidence>
<comment type="caution">
    <text evidence="2">The sequence shown here is derived from an EMBL/GenBank/DDBJ whole genome shotgun (WGS) entry which is preliminary data.</text>
</comment>
<proteinExistence type="predicted"/>
<dbReference type="Proteomes" id="UP000268615">
    <property type="component" value="Unassembled WGS sequence"/>
</dbReference>
<dbReference type="InterPro" id="IPR041687">
    <property type="entry name" value="HTH_46"/>
</dbReference>
<gene>
    <name evidence="2" type="ORF">EHN07_05180</name>
</gene>
<dbReference type="OrthoDB" id="6625231at2"/>
<sequence length="201" mass="23113">MNKPEVEVNALIDVLGSKKDFITHRFSKGTVYYLNSSDSIVILHEGNVSYYNENGNLFLFSVQAPFVIGLTKLAKLKENYYIKCETDVRVSFLASDLAYKIIHEENMWQNVLMIVCYIMHINETMITSGANAYEIIKKSLTEIWSLPEQERGVTSIYDFTMKKYPISRSSISKILKNLNEGLYIKSTRGVLIELNKLPDKY</sequence>
<feature type="domain" description="IprA winged helix-turn-helix" evidence="1">
    <location>
        <begin position="132"/>
        <end position="199"/>
    </location>
</feature>
<reference evidence="2 3" key="1">
    <citation type="submission" date="2018-11" db="EMBL/GenBank/DDBJ databases">
        <title>Draft genome sequence of Buttiauxella warmboldiae CCUG 35512.</title>
        <authorList>
            <person name="Salva-Serra F."/>
            <person name="Marathe N."/>
            <person name="Moore E."/>
            <person name="Svensson L."/>
            <person name="Engstrom-Jakobsson H."/>
        </authorList>
    </citation>
    <scope>NUCLEOTIDE SEQUENCE [LARGE SCALE GENOMIC DNA]</scope>
    <source>
        <strain evidence="2 3">CCUG 35512</strain>
    </source>
</reference>
<organism evidence="2 3">
    <name type="scientific">Buttiauxella warmboldiae</name>
    <dbReference type="NCBI Taxonomy" id="82993"/>
    <lineage>
        <taxon>Bacteria</taxon>
        <taxon>Pseudomonadati</taxon>
        <taxon>Pseudomonadota</taxon>
        <taxon>Gammaproteobacteria</taxon>
        <taxon>Enterobacterales</taxon>
        <taxon>Enterobacteriaceae</taxon>
        <taxon>Buttiauxella</taxon>
    </lineage>
</organism>
<evidence type="ECO:0000259" key="1">
    <source>
        <dbReference type="Pfam" id="PF15977"/>
    </source>
</evidence>
<dbReference type="EMBL" id="RPOH01000017">
    <property type="protein sequence ID" value="RPH29603.1"/>
    <property type="molecule type" value="Genomic_DNA"/>
</dbReference>
<protein>
    <recommendedName>
        <fullName evidence="1">IprA winged helix-turn-helix domain-containing protein</fullName>
    </recommendedName>
</protein>
<dbReference type="RefSeq" id="WP_124023125.1">
    <property type="nucleotide sequence ID" value="NZ_RPOH01000017.1"/>
</dbReference>